<organism evidence="2 3">
    <name type="scientific">Triparma laevis f. inornata</name>
    <dbReference type="NCBI Taxonomy" id="1714386"/>
    <lineage>
        <taxon>Eukaryota</taxon>
        <taxon>Sar</taxon>
        <taxon>Stramenopiles</taxon>
        <taxon>Ochrophyta</taxon>
        <taxon>Bolidophyceae</taxon>
        <taxon>Parmales</taxon>
        <taxon>Triparmaceae</taxon>
        <taxon>Triparma</taxon>
    </lineage>
</organism>
<gene>
    <name evidence="2" type="ORF">TL16_g12627</name>
</gene>
<protein>
    <recommendedName>
        <fullName evidence="1">Dynein light chain</fullName>
    </recommendedName>
</protein>
<keyword evidence="1" id="KW-0505">Motor protein</keyword>
<proteinExistence type="inferred from homology"/>
<name>A0A9W7BST3_9STRA</name>
<dbReference type="Gene3D" id="3.30.740.10">
    <property type="entry name" value="Protein Inhibitor Of Neuronal Nitric Oxide Synthase"/>
    <property type="match status" value="1"/>
</dbReference>
<reference evidence="3" key="1">
    <citation type="journal article" date="2023" name="Commun. Biol.">
        <title>Genome analysis of Parmales, the sister group of diatoms, reveals the evolutionary specialization of diatoms from phago-mixotrophs to photoautotrophs.</title>
        <authorList>
            <person name="Ban H."/>
            <person name="Sato S."/>
            <person name="Yoshikawa S."/>
            <person name="Yamada K."/>
            <person name="Nakamura Y."/>
            <person name="Ichinomiya M."/>
            <person name="Sato N."/>
            <person name="Blanc-Mathieu R."/>
            <person name="Endo H."/>
            <person name="Kuwata A."/>
            <person name="Ogata H."/>
        </authorList>
    </citation>
    <scope>NUCLEOTIDE SEQUENCE [LARGE SCALE GENOMIC DNA]</scope>
</reference>
<dbReference type="EMBL" id="BLQM01000523">
    <property type="protein sequence ID" value="GMH93435.1"/>
    <property type="molecule type" value="Genomic_DNA"/>
</dbReference>
<dbReference type="PANTHER" id="PTHR11886:SF35">
    <property type="entry name" value="DYNEIN LIGHT CHAIN"/>
    <property type="match status" value="1"/>
</dbReference>
<dbReference type="PANTHER" id="PTHR11886">
    <property type="entry name" value="DYNEIN LIGHT CHAIN"/>
    <property type="match status" value="1"/>
</dbReference>
<comment type="subcellular location">
    <subcellularLocation>
        <location evidence="1">Cytoplasm</location>
        <location evidence="1">Cytoskeleton</location>
    </subcellularLocation>
</comment>
<dbReference type="SUPFAM" id="SSF54648">
    <property type="entry name" value="DLC"/>
    <property type="match status" value="1"/>
</dbReference>
<keyword evidence="1" id="KW-0243">Dynein</keyword>
<evidence type="ECO:0000313" key="2">
    <source>
        <dbReference type="EMBL" id="GMH93435.1"/>
    </source>
</evidence>
<keyword evidence="1" id="KW-0963">Cytoplasm</keyword>
<dbReference type="Proteomes" id="UP001162640">
    <property type="component" value="Unassembled WGS sequence"/>
</dbReference>
<comment type="similarity">
    <text evidence="1">Belongs to the dynein light chain family.</text>
</comment>
<keyword evidence="1" id="KW-0206">Cytoskeleton</keyword>
<dbReference type="AlphaFoldDB" id="A0A9W7BST3"/>
<comment type="caution">
    <text evidence="2">The sequence shown here is derived from an EMBL/GenBank/DDBJ whole genome shotgun (WGS) entry which is preliminary data.</text>
</comment>
<dbReference type="GO" id="GO:0005874">
    <property type="term" value="C:microtubule"/>
    <property type="evidence" value="ECO:0007669"/>
    <property type="project" value="UniProtKB-KW"/>
</dbReference>
<dbReference type="Pfam" id="PF01221">
    <property type="entry name" value="Dynein_light"/>
    <property type="match status" value="1"/>
</dbReference>
<accession>A0A9W7BST3</accession>
<dbReference type="SMART" id="SM01375">
    <property type="entry name" value="Dynein_light"/>
    <property type="match status" value="1"/>
</dbReference>
<sequence length="103" mass="11578">MADAQEGEQIEIRPNKVIYSDLTKEQEMAAVVSVNASLEQFTTEKDVATSLKKDFDTKYGGTWQAIVGSCFGCSLTHKTKCVLHFQIEYTNAIMYVLLFQSDE</sequence>
<dbReference type="GO" id="GO:0007017">
    <property type="term" value="P:microtubule-based process"/>
    <property type="evidence" value="ECO:0007669"/>
    <property type="project" value="InterPro"/>
</dbReference>
<evidence type="ECO:0000313" key="3">
    <source>
        <dbReference type="Proteomes" id="UP001162640"/>
    </source>
</evidence>
<dbReference type="InterPro" id="IPR037177">
    <property type="entry name" value="DLC_sf"/>
</dbReference>
<evidence type="ECO:0000256" key="1">
    <source>
        <dbReference type="RuleBase" id="RU365010"/>
    </source>
</evidence>
<dbReference type="GO" id="GO:0045505">
    <property type="term" value="F:dynein intermediate chain binding"/>
    <property type="evidence" value="ECO:0007669"/>
    <property type="project" value="TreeGrafter"/>
</dbReference>
<keyword evidence="1" id="KW-0493">Microtubule</keyword>
<dbReference type="GO" id="GO:0005868">
    <property type="term" value="C:cytoplasmic dynein complex"/>
    <property type="evidence" value="ECO:0007669"/>
    <property type="project" value="TreeGrafter"/>
</dbReference>
<dbReference type="InterPro" id="IPR001372">
    <property type="entry name" value="Dynein_light_chain_typ-1/2"/>
</dbReference>